<gene>
    <name evidence="2" type="ORF">V7S43_009190</name>
</gene>
<proteinExistence type="predicted"/>
<organism evidence="2 3">
    <name type="scientific">Phytophthora oleae</name>
    <dbReference type="NCBI Taxonomy" id="2107226"/>
    <lineage>
        <taxon>Eukaryota</taxon>
        <taxon>Sar</taxon>
        <taxon>Stramenopiles</taxon>
        <taxon>Oomycota</taxon>
        <taxon>Peronosporomycetes</taxon>
        <taxon>Peronosporales</taxon>
        <taxon>Peronosporaceae</taxon>
        <taxon>Phytophthora</taxon>
    </lineage>
</organism>
<feature type="signal peptide" evidence="1">
    <location>
        <begin position="1"/>
        <end position="21"/>
    </location>
</feature>
<evidence type="ECO:0008006" key="4">
    <source>
        <dbReference type="Google" id="ProtNLM"/>
    </source>
</evidence>
<reference evidence="2 3" key="1">
    <citation type="submission" date="2024-09" db="EMBL/GenBank/DDBJ databases">
        <title>Genome sequencing and assembly of Phytophthora oleae, isolate VK10A, causative agent of rot of olive drupes.</title>
        <authorList>
            <person name="Conti Taguali S."/>
            <person name="Riolo M."/>
            <person name="La Spada F."/>
            <person name="Cacciola S.O."/>
            <person name="Dionisio G."/>
        </authorList>
    </citation>
    <scope>NUCLEOTIDE SEQUENCE [LARGE SCALE GENOMIC DNA]</scope>
    <source>
        <strain evidence="2 3">VK10A</strain>
    </source>
</reference>
<protein>
    <recommendedName>
        <fullName evidence="4">RxLR effector protein</fullName>
    </recommendedName>
</protein>
<evidence type="ECO:0000313" key="2">
    <source>
        <dbReference type="EMBL" id="KAL3665761.1"/>
    </source>
</evidence>
<keyword evidence="1" id="KW-0732">Signal</keyword>
<accession>A0ABD3FHK0</accession>
<keyword evidence="3" id="KW-1185">Reference proteome</keyword>
<name>A0ABD3FHK0_9STRA</name>
<dbReference type="Proteomes" id="UP001632037">
    <property type="component" value="Unassembled WGS sequence"/>
</dbReference>
<evidence type="ECO:0000313" key="3">
    <source>
        <dbReference type="Proteomes" id="UP001632037"/>
    </source>
</evidence>
<feature type="chain" id="PRO_5044832786" description="RxLR effector protein" evidence="1">
    <location>
        <begin position="22"/>
        <end position="84"/>
    </location>
</feature>
<sequence length="84" mass="9670">MKTTLVLVVLSCLLAVASISAERQLRVEEETRLQDALKVALEKFKNKPESRRLTSERAIDKFVKALEVLKVKDHARRVEEHETK</sequence>
<dbReference type="EMBL" id="JBIMZQ010000019">
    <property type="protein sequence ID" value="KAL3665761.1"/>
    <property type="molecule type" value="Genomic_DNA"/>
</dbReference>
<dbReference type="AlphaFoldDB" id="A0ABD3FHK0"/>
<comment type="caution">
    <text evidence="2">The sequence shown here is derived from an EMBL/GenBank/DDBJ whole genome shotgun (WGS) entry which is preliminary data.</text>
</comment>
<evidence type="ECO:0000256" key="1">
    <source>
        <dbReference type="SAM" id="SignalP"/>
    </source>
</evidence>